<evidence type="ECO:0000259" key="7">
    <source>
        <dbReference type="PROSITE" id="PS50102"/>
    </source>
</evidence>
<dbReference type="STRING" id="1071380.I2H9V1"/>
<evidence type="ECO:0000256" key="1">
    <source>
        <dbReference type="ARBA" id="ARBA00003119"/>
    </source>
</evidence>
<dbReference type="InterPro" id="IPR034244">
    <property type="entry name" value="Rrt5_RRM1"/>
</dbReference>
<feature type="domain" description="RRM" evidence="7">
    <location>
        <begin position="20"/>
        <end position="103"/>
    </location>
</feature>
<evidence type="ECO:0000256" key="4">
    <source>
        <dbReference type="ARBA" id="ARBA00022884"/>
    </source>
</evidence>
<dbReference type="GO" id="GO:0003729">
    <property type="term" value="F:mRNA binding"/>
    <property type="evidence" value="ECO:0007669"/>
    <property type="project" value="TreeGrafter"/>
</dbReference>
<feature type="region of interest" description="Disordered" evidence="6">
    <location>
        <begin position="262"/>
        <end position="293"/>
    </location>
</feature>
<dbReference type="Gene3D" id="3.30.70.330">
    <property type="match status" value="2"/>
</dbReference>
<comment type="similarity">
    <text evidence="2">Belongs to the RRT5 family.</text>
</comment>
<proteinExistence type="inferred from homology"/>
<dbReference type="GeneID" id="14498336"/>
<keyword evidence="4 5" id="KW-0694">RNA-binding</keyword>
<dbReference type="EMBL" id="HE806325">
    <property type="protein sequence ID" value="CCH63153.1"/>
    <property type="molecule type" value="Genomic_DNA"/>
</dbReference>
<feature type="compositionally biased region" description="Low complexity" evidence="6">
    <location>
        <begin position="314"/>
        <end position="331"/>
    </location>
</feature>
<feature type="region of interest" description="Disordered" evidence="6">
    <location>
        <begin position="349"/>
        <end position="368"/>
    </location>
</feature>
<dbReference type="InParanoid" id="I2H9V1"/>
<dbReference type="eggNOG" id="ENOG502RZDM">
    <property type="taxonomic scope" value="Eukaryota"/>
</dbReference>
<dbReference type="CDD" id="cd12409">
    <property type="entry name" value="RRM1_RRT5"/>
    <property type="match status" value="1"/>
</dbReference>
<sequence length="368" mass="42074">MSSTELVAATNNDSTLLTSTRVYISNVSYQVTEEELFDYFLSYNVKSVLIPSQTVRGFRTSYQRPLGIAYAEFENKDWANKVVADLNGKCFKERNLRIKLYIPYSPNNIVRNKLIKNKKEEETFTNDANNEKNADSNGENGTRSRIVVGGEGDGEKYCTDTLYCSYLPKETTDTTLRLYFKDYNPQEIWIFRTKATRGYRLKFHRYFTCALITLNTNVPMFEICERLNNIRLSNKKITVRVAFKSKLEEVKHIATKTQLVREQDIPIEEENQEDMEQNSSSNNNDPTKKAAKPTVNIITVEEDENDYEINNNLEVNNENSNNTAESPNSDSNSKKKKLKSDGVGNSDLLMPSLLGMDDNLPSGTSIHF</sequence>
<evidence type="ECO:0000256" key="2">
    <source>
        <dbReference type="ARBA" id="ARBA00006567"/>
    </source>
</evidence>
<dbReference type="SMART" id="SM00361">
    <property type="entry name" value="RRM_1"/>
    <property type="match status" value="1"/>
</dbReference>
<evidence type="ECO:0000256" key="3">
    <source>
        <dbReference type="ARBA" id="ARBA00015811"/>
    </source>
</evidence>
<evidence type="ECO:0000256" key="5">
    <source>
        <dbReference type="PROSITE-ProRule" id="PRU00176"/>
    </source>
</evidence>
<reference evidence="8 9" key="1">
    <citation type="journal article" date="2011" name="Proc. Natl. Acad. Sci. U.S.A.">
        <title>Evolutionary erosion of yeast sex chromosomes by mating-type switching accidents.</title>
        <authorList>
            <person name="Gordon J.L."/>
            <person name="Armisen D."/>
            <person name="Proux-Wera E."/>
            <person name="Oheigeartaigh S.S."/>
            <person name="Byrne K.P."/>
            <person name="Wolfe K.H."/>
        </authorList>
    </citation>
    <scope>NUCLEOTIDE SEQUENCE [LARGE SCALE GENOMIC DNA]</scope>
    <source>
        <strain evidence="9">ATCC 34711 / CBS 6284 / DSM 70876 / NBRC 10599 / NRRL Y-10934 / UCD 77-7</strain>
    </source>
</reference>
<dbReference type="InterPro" id="IPR035979">
    <property type="entry name" value="RBD_domain_sf"/>
</dbReference>
<dbReference type="RefSeq" id="XP_004182672.1">
    <property type="nucleotide sequence ID" value="XM_004182624.1"/>
</dbReference>
<dbReference type="GO" id="GO:0005737">
    <property type="term" value="C:cytoplasm"/>
    <property type="evidence" value="ECO:0007669"/>
    <property type="project" value="TreeGrafter"/>
</dbReference>
<accession>I2H9V1</accession>
<evidence type="ECO:0000256" key="6">
    <source>
        <dbReference type="SAM" id="MobiDB-lite"/>
    </source>
</evidence>
<dbReference type="SMART" id="SM00360">
    <property type="entry name" value="RRM"/>
    <property type="match status" value="2"/>
</dbReference>
<feature type="region of interest" description="Disordered" evidence="6">
    <location>
        <begin position="121"/>
        <end position="145"/>
    </location>
</feature>
<comment type="function">
    <text evidence="1">May be involved in the modulation of rDNA transcription.</text>
</comment>
<gene>
    <name evidence="8" type="primary">TBLA0J01580</name>
    <name evidence="8" type="ORF">TBLA_0J01580</name>
</gene>
<dbReference type="InterPro" id="IPR000504">
    <property type="entry name" value="RRM_dom"/>
</dbReference>
<dbReference type="OMA" id="IWIFRTR"/>
<dbReference type="GO" id="GO:1990904">
    <property type="term" value="C:ribonucleoprotein complex"/>
    <property type="evidence" value="ECO:0007669"/>
    <property type="project" value="TreeGrafter"/>
</dbReference>
<dbReference type="PANTHER" id="PTHR23003">
    <property type="entry name" value="RNA RECOGNITION MOTIF RRM DOMAIN CONTAINING PROTEIN"/>
    <property type="match status" value="1"/>
</dbReference>
<dbReference type="AlphaFoldDB" id="I2H9V1"/>
<dbReference type="PROSITE" id="PS50102">
    <property type="entry name" value="RRM"/>
    <property type="match status" value="1"/>
</dbReference>
<feature type="region of interest" description="Disordered" evidence="6">
    <location>
        <begin position="314"/>
        <end position="344"/>
    </location>
</feature>
<dbReference type="HOGENOM" id="CLU_042558_0_0_1"/>
<dbReference type="Pfam" id="PF00076">
    <property type="entry name" value="RRM_1"/>
    <property type="match status" value="1"/>
</dbReference>
<dbReference type="GO" id="GO:0005634">
    <property type="term" value="C:nucleus"/>
    <property type="evidence" value="ECO:0007669"/>
    <property type="project" value="TreeGrafter"/>
</dbReference>
<evidence type="ECO:0000313" key="8">
    <source>
        <dbReference type="EMBL" id="CCH63153.1"/>
    </source>
</evidence>
<name>I2H9V1_HENB6</name>
<dbReference type="Proteomes" id="UP000002866">
    <property type="component" value="Chromosome 10"/>
</dbReference>
<organism evidence="8 9">
    <name type="scientific">Henningerozyma blattae (strain ATCC 34711 / CBS 6284 / DSM 70876 / NBRC 10599 / NRRL Y-10934 / UCD 77-7)</name>
    <name type="common">Yeast</name>
    <name type="synonym">Tetrapisispora blattae</name>
    <dbReference type="NCBI Taxonomy" id="1071380"/>
    <lineage>
        <taxon>Eukaryota</taxon>
        <taxon>Fungi</taxon>
        <taxon>Dikarya</taxon>
        <taxon>Ascomycota</taxon>
        <taxon>Saccharomycotina</taxon>
        <taxon>Saccharomycetes</taxon>
        <taxon>Saccharomycetales</taxon>
        <taxon>Saccharomycetaceae</taxon>
        <taxon>Henningerozyma</taxon>
    </lineage>
</organism>
<dbReference type="InterPro" id="IPR003954">
    <property type="entry name" value="RRM_euk-type"/>
</dbReference>
<protein>
    <recommendedName>
        <fullName evidence="3">Regulator of rDNA transcription protein 5</fullName>
    </recommendedName>
</protein>
<dbReference type="PANTHER" id="PTHR23003:SF54">
    <property type="entry name" value="REGULATOR OF RDNA TRANSCRIPTION PROTEIN 5"/>
    <property type="match status" value="1"/>
</dbReference>
<evidence type="ECO:0000313" key="9">
    <source>
        <dbReference type="Proteomes" id="UP000002866"/>
    </source>
</evidence>
<dbReference type="FunCoup" id="I2H9V1">
    <property type="interactions" value="206"/>
</dbReference>
<dbReference type="KEGG" id="tbl:TBLA_0J01580"/>
<dbReference type="OrthoDB" id="439808at2759"/>
<dbReference type="InterPro" id="IPR050374">
    <property type="entry name" value="RRT5_SRSF_SR"/>
</dbReference>
<feature type="compositionally biased region" description="Acidic residues" evidence="6">
    <location>
        <begin position="265"/>
        <end position="276"/>
    </location>
</feature>
<dbReference type="SUPFAM" id="SSF54928">
    <property type="entry name" value="RNA-binding domain, RBD"/>
    <property type="match status" value="1"/>
</dbReference>
<keyword evidence="9" id="KW-1185">Reference proteome</keyword>
<dbReference type="InterPro" id="IPR012677">
    <property type="entry name" value="Nucleotide-bd_a/b_plait_sf"/>
</dbReference>